<evidence type="ECO:0000256" key="3">
    <source>
        <dbReference type="ARBA" id="ARBA00022989"/>
    </source>
</evidence>
<evidence type="ECO:0000259" key="6">
    <source>
        <dbReference type="Pfam" id="PF06271"/>
    </source>
</evidence>
<evidence type="ECO:0000256" key="2">
    <source>
        <dbReference type="ARBA" id="ARBA00022692"/>
    </source>
</evidence>
<name>A0ABX3NNF7_9BACT</name>
<feature type="domain" description="RDD" evidence="6">
    <location>
        <begin position="15"/>
        <end position="146"/>
    </location>
</feature>
<dbReference type="Proteomes" id="UP000192277">
    <property type="component" value="Unassembled WGS sequence"/>
</dbReference>
<dbReference type="Pfam" id="PF06271">
    <property type="entry name" value="RDD"/>
    <property type="match status" value="1"/>
</dbReference>
<reference evidence="7 8" key="1">
    <citation type="submission" date="2016-04" db="EMBL/GenBank/DDBJ databases">
        <authorList>
            <person name="Chen L."/>
            <person name="Zhuang W."/>
            <person name="Wang G."/>
        </authorList>
    </citation>
    <scope>NUCLEOTIDE SEQUENCE [LARGE SCALE GENOMIC DNA]</scope>
    <source>
        <strain evidence="8">GR20</strain>
    </source>
</reference>
<evidence type="ECO:0000313" key="8">
    <source>
        <dbReference type="Proteomes" id="UP000192277"/>
    </source>
</evidence>
<gene>
    <name evidence="7" type="ORF">A4D02_15305</name>
</gene>
<sequence>MEDLLSNIVYTPVFASKRKRWGASLVDYVLYFAAFIFICYFFGTRTMDENGNSSWNLDGLPGFIGIVVSWLLFFPVIESFNDGQTIGKALFRIKTVKEDGSRINFGTSFLRHFFDWVDYLPFLGICGMIVASNNDKKQRVGDLVAKTIVVNSRS</sequence>
<dbReference type="PANTHER" id="PTHR38480:SF1">
    <property type="entry name" value="SLR0254 PROTEIN"/>
    <property type="match status" value="1"/>
</dbReference>
<evidence type="ECO:0000256" key="5">
    <source>
        <dbReference type="SAM" id="Phobius"/>
    </source>
</evidence>
<keyword evidence="8" id="KW-1185">Reference proteome</keyword>
<dbReference type="PANTHER" id="PTHR38480">
    <property type="entry name" value="SLR0254 PROTEIN"/>
    <property type="match status" value="1"/>
</dbReference>
<dbReference type="InterPro" id="IPR010432">
    <property type="entry name" value="RDD"/>
</dbReference>
<evidence type="ECO:0000256" key="4">
    <source>
        <dbReference type="ARBA" id="ARBA00023136"/>
    </source>
</evidence>
<protein>
    <recommendedName>
        <fullName evidence="6">RDD domain-containing protein</fullName>
    </recommendedName>
</protein>
<feature type="transmembrane region" description="Helical" evidence="5">
    <location>
        <begin position="63"/>
        <end position="80"/>
    </location>
</feature>
<organism evidence="7 8">
    <name type="scientific">Niastella koreensis</name>
    <dbReference type="NCBI Taxonomy" id="354356"/>
    <lineage>
        <taxon>Bacteria</taxon>
        <taxon>Pseudomonadati</taxon>
        <taxon>Bacteroidota</taxon>
        <taxon>Chitinophagia</taxon>
        <taxon>Chitinophagales</taxon>
        <taxon>Chitinophagaceae</taxon>
        <taxon>Niastella</taxon>
    </lineage>
</organism>
<keyword evidence="4 5" id="KW-0472">Membrane</keyword>
<accession>A0ABX3NNF7</accession>
<feature type="transmembrane region" description="Helical" evidence="5">
    <location>
        <begin position="25"/>
        <end position="43"/>
    </location>
</feature>
<dbReference type="RefSeq" id="WP_014217824.1">
    <property type="nucleotide sequence ID" value="NZ_LWBO01000077.1"/>
</dbReference>
<keyword evidence="3 5" id="KW-1133">Transmembrane helix</keyword>
<evidence type="ECO:0000313" key="7">
    <source>
        <dbReference type="EMBL" id="OQP40286.1"/>
    </source>
</evidence>
<proteinExistence type="predicted"/>
<evidence type="ECO:0000256" key="1">
    <source>
        <dbReference type="ARBA" id="ARBA00004141"/>
    </source>
</evidence>
<dbReference type="EMBL" id="LWBO01000077">
    <property type="protein sequence ID" value="OQP40286.1"/>
    <property type="molecule type" value="Genomic_DNA"/>
</dbReference>
<comment type="caution">
    <text evidence="7">The sequence shown here is derived from an EMBL/GenBank/DDBJ whole genome shotgun (WGS) entry which is preliminary data.</text>
</comment>
<comment type="subcellular location">
    <subcellularLocation>
        <location evidence="1">Membrane</location>
        <topology evidence="1">Multi-pass membrane protein</topology>
    </subcellularLocation>
</comment>
<keyword evidence="2 5" id="KW-0812">Transmembrane</keyword>